<dbReference type="InterPro" id="IPR050411">
    <property type="entry name" value="AlphaKG_dependent_hydroxylases"/>
</dbReference>
<dbReference type="Proteomes" id="UP000183407">
    <property type="component" value="Unassembled WGS sequence"/>
</dbReference>
<organism evidence="6 7">
    <name type="scientific">Rhodococcus jostii</name>
    <dbReference type="NCBI Taxonomy" id="132919"/>
    <lineage>
        <taxon>Bacteria</taxon>
        <taxon>Bacillati</taxon>
        <taxon>Actinomycetota</taxon>
        <taxon>Actinomycetes</taxon>
        <taxon>Mycobacteriales</taxon>
        <taxon>Nocardiaceae</taxon>
        <taxon>Rhodococcus</taxon>
    </lineage>
</organism>
<keyword evidence="3" id="KW-0408">Iron</keyword>
<dbReference type="GO" id="GO:0051213">
    <property type="term" value="F:dioxygenase activity"/>
    <property type="evidence" value="ECO:0007669"/>
    <property type="project" value="UniProtKB-KW"/>
</dbReference>
<dbReference type="PANTHER" id="PTHR10696">
    <property type="entry name" value="GAMMA-BUTYROBETAINE HYDROXYLASE-RELATED"/>
    <property type="match status" value="1"/>
</dbReference>
<keyword evidence="4" id="KW-0045">Antibiotic biosynthesis</keyword>
<evidence type="ECO:0000313" key="6">
    <source>
        <dbReference type="EMBL" id="SED96786.1"/>
    </source>
</evidence>
<comment type="cofactor">
    <cofactor evidence="1">
        <name>Fe(2+)</name>
        <dbReference type="ChEBI" id="CHEBI:29033"/>
    </cofactor>
</comment>
<name>A0A1H5F054_RHOJO</name>
<dbReference type="Gene3D" id="3.60.130.10">
    <property type="entry name" value="Clavaminate synthase-like"/>
    <property type="match status" value="1"/>
</dbReference>
<evidence type="ECO:0000259" key="5">
    <source>
        <dbReference type="Pfam" id="PF02668"/>
    </source>
</evidence>
<dbReference type="SUPFAM" id="SSF51197">
    <property type="entry name" value="Clavaminate synthase-like"/>
    <property type="match status" value="1"/>
</dbReference>
<dbReference type="InterPro" id="IPR003819">
    <property type="entry name" value="TauD/TfdA-like"/>
</dbReference>
<evidence type="ECO:0000256" key="1">
    <source>
        <dbReference type="ARBA" id="ARBA00001954"/>
    </source>
</evidence>
<reference evidence="7" key="1">
    <citation type="submission" date="2016-10" db="EMBL/GenBank/DDBJ databases">
        <authorList>
            <person name="Varghese N."/>
        </authorList>
    </citation>
    <scope>NUCLEOTIDE SEQUENCE [LARGE SCALE GENOMIC DNA]</scope>
    <source>
        <strain evidence="7">DSM 44719</strain>
    </source>
</reference>
<dbReference type="RefSeq" id="WP_162850356.1">
    <property type="nucleotide sequence ID" value="NZ_FNTL01000004.1"/>
</dbReference>
<feature type="domain" description="TauD/TfdA-like" evidence="5">
    <location>
        <begin position="33"/>
        <end position="253"/>
    </location>
</feature>
<evidence type="ECO:0000256" key="3">
    <source>
        <dbReference type="ARBA" id="ARBA00023004"/>
    </source>
</evidence>
<proteinExistence type="predicted"/>
<accession>A0A1H5F054</accession>
<dbReference type="GO" id="GO:0017000">
    <property type="term" value="P:antibiotic biosynthetic process"/>
    <property type="evidence" value="ECO:0007669"/>
    <property type="project" value="UniProtKB-KW"/>
</dbReference>
<evidence type="ECO:0000256" key="2">
    <source>
        <dbReference type="ARBA" id="ARBA00023002"/>
    </source>
</evidence>
<dbReference type="Pfam" id="PF02668">
    <property type="entry name" value="TauD"/>
    <property type="match status" value="1"/>
</dbReference>
<evidence type="ECO:0000256" key="4">
    <source>
        <dbReference type="ARBA" id="ARBA00023194"/>
    </source>
</evidence>
<keyword evidence="6" id="KW-0223">Dioxygenase</keyword>
<protein>
    <submittedName>
        <fullName evidence="6">Taurine catabolism dioxygenase TauD, TfdA family</fullName>
    </submittedName>
</protein>
<dbReference type="PANTHER" id="PTHR10696:SF56">
    <property type="entry name" value="TAUD_TFDA-LIKE DOMAIN-CONTAINING PROTEIN"/>
    <property type="match status" value="1"/>
</dbReference>
<dbReference type="InterPro" id="IPR042098">
    <property type="entry name" value="TauD-like_sf"/>
</dbReference>
<sequence length="260" mass="28751">MSPYCHFASASAESVQGRVDGRRLEEDGYVDGRLEEDGYVVVHDVADRNAAADVVGSLGDLVPQYNGLLTHEVTYRPGNDHRAYSQSANTILAHTEAPGWDPSPAYLALFCHRQARCGGGHTDLLDVRRLVDALTPAEVGVLTDAELHFPGPDGGVRTTMLGSDDTGRSALRFSYNLLTAADYDPPRDADVDHSRLPLGEAGRKLAHRVSDLFHELRTRVLIPENALLIWDNQRMLHARSEYADRARHLTRFWAGDRTRA</sequence>
<dbReference type="EMBL" id="FNTL01000004">
    <property type="protein sequence ID" value="SED96786.1"/>
    <property type="molecule type" value="Genomic_DNA"/>
</dbReference>
<gene>
    <name evidence="6" type="ORF">SAMN04490220_6206</name>
</gene>
<dbReference type="AlphaFoldDB" id="A0A1H5F054"/>
<keyword evidence="2" id="KW-0560">Oxidoreductase</keyword>
<evidence type="ECO:0000313" key="7">
    <source>
        <dbReference type="Proteomes" id="UP000183407"/>
    </source>
</evidence>